<evidence type="ECO:0000256" key="1">
    <source>
        <dbReference type="ARBA" id="ARBA00004167"/>
    </source>
</evidence>
<keyword evidence="2 6" id="KW-0812">Transmembrane</keyword>
<evidence type="ECO:0000256" key="5">
    <source>
        <dbReference type="SAM" id="MobiDB-lite"/>
    </source>
</evidence>
<accession>A0A853H322</accession>
<name>A0A853H322_9BURK</name>
<dbReference type="OrthoDB" id="9774900at2"/>
<keyword evidence="8" id="KW-1185">Reference proteome</keyword>
<feature type="transmembrane region" description="Helical" evidence="6">
    <location>
        <begin position="26"/>
        <end position="45"/>
    </location>
</feature>
<proteinExistence type="predicted"/>
<evidence type="ECO:0000256" key="2">
    <source>
        <dbReference type="ARBA" id="ARBA00022692"/>
    </source>
</evidence>
<evidence type="ECO:0000256" key="4">
    <source>
        <dbReference type="ARBA" id="ARBA00023136"/>
    </source>
</evidence>
<comment type="caution">
    <text evidence="7">The sequence shown here is derived from an EMBL/GenBank/DDBJ whole genome shotgun (WGS) entry which is preliminary data.</text>
</comment>
<evidence type="ECO:0000256" key="6">
    <source>
        <dbReference type="SAM" id="Phobius"/>
    </source>
</evidence>
<protein>
    <submittedName>
        <fullName evidence="7">Neutral zinc metallopeptidase</fullName>
    </submittedName>
</protein>
<keyword evidence="4 6" id="KW-0472">Membrane</keyword>
<dbReference type="PANTHER" id="PTHR30168:SF0">
    <property type="entry name" value="INNER MEMBRANE PROTEIN"/>
    <property type="match status" value="1"/>
</dbReference>
<dbReference type="PANTHER" id="PTHR30168">
    <property type="entry name" value="PUTATIVE MEMBRANE PROTEIN YPFJ"/>
    <property type="match status" value="1"/>
</dbReference>
<dbReference type="Proteomes" id="UP000554144">
    <property type="component" value="Unassembled WGS sequence"/>
</dbReference>
<evidence type="ECO:0000313" key="7">
    <source>
        <dbReference type="EMBL" id="NYT86420.1"/>
    </source>
</evidence>
<comment type="subcellular location">
    <subcellularLocation>
        <location evidence="1">Membrane</location>
        <topology evidence="1">Single-pass membrane protein</topology>
    </subcellularLocation>
</comment>
<keyword evidence="3 6" id="KW-1133">Transmembrane helix</keyword>
<dbReference type="InterPro" id="IPR007343">
    <property type="entry name" value="Uncharacterised_pept_Zn_put"/>
</dbReference>
<dbReference type="Pfam" id="PF04228">
    <property type="entry name" value="Zn_peptidase"/>
    <property type="match status" value="1"/>
</dbReference>
<dbReference type="GO" id="GO:0016020">
    <property type="term" value="C:membrane"/>
    <property type="evidence" value="ECO:0007669"/>
    <property type="project" value="UniProtKB-SubCell"/>
</dbReference>
<dbReference type="EMBL" id="JACCEV010000003">
    <property type="protein sequence ID" value="NYT86420.1"/>
    <property type="molecule type" value="Genomic_DNA"/>
</dbReference>
<dbReference type="AlphaFoldDB" id="A0A853H322"/>
<feature type="region of interest" description="Disordered" evidence="5">
    <location>
        <begin position="1"/>
        <end position="21"/>
    </location>
</feature>
<organism evidence="7 8">
    <name type="scientific">Pollutimonas harenae</name>
    <dbReference type="NCBI Taxonomy" id="657015"/>
    <lineage>
        <taxon>Bacteria</taxon>
        <taxon>Pseudomonadati</taxon>
        <taxon>Pseudomonadota</taxon>
        <taxon>Betaproteobacteria</taxon>
        <taxon>Burkholderiales</taxon>
        <taxon>Alcaligenaceae</taxon>
        <taxon>Pollutimonas</taxon>
    </lineage>
</organism>
<sequence length="283" mass="30446">MRLNNSRQSRNIEDRRGRRMRIGGRGGKIGLGTIVLALVAIYFGVDPSVVLQNVAGPTSTEQTAPAPADTPQTQFVSKVLADTEDAWTAVFQQQGWGSYQEPKLVLFNGATPTACGTGQSAMGPFYCPGDQKVYLDLSFFQQMAQELNSPGDFAQAYVIAHEVAHHVQHQLGVMDQVDQARRGASTAAANQLSVRVELQADCLSGVWANHSDAQRSTLEPGDIEEALNAASAIGDDTLQKRGQGYVVPDSFTHGTSAQRVSWFRRGFEAGDPAQCDTFGATAL</sequence>
<reference evidence="7 8" key="1">
    <citation type="submission" date="2020-07" db="EMBL/GenBank/DDBJ databases">
        <title>Taxonomic revisions and descriptions of new bacterial species based on genomic comparisons in the high-G+C-content subgroup of the family Alcaligenaceae.</title>
        <authorList>
            <person name="Szabo A."/>
            <person name="Felfoldi T."/>
        </authorList>
    </citation>
    <scope>NUCLEOTIDE SEQUENCE [LARGE SCALE GENOMIC DNA]</scope>
    <source>
        <strain evidence="7 8">DSM 25667</strain>
    </source>
</reference>
<evidence type="ECO:0000256" key="3">
    <source>
        <dbReference type="ARBA" id="ARBA00022989"/>
    </source>
</evidence>
<dbReference type="RefSeq" id="WP_130040269.1">
    <property type="nucleotide sequence ID" value="NZ_JACCEV010000003.1"/>
</dbReference>
<evidence type="ECO:0000313" key="8">
    <source>
        <dbReference type="Proteomes" id="UP000554144"/>
    </source>
</evidence>
<gene>
    <name evidence="7" type="ORF">H0A62_12475</name>
</gene>